<dbReference type="PANTHER" id="PTHR32322:SF9">
    <property type="entry name" value="AMINO-ACID METABOLITE EFFLUX PUMP-RELATED"/>
    <property type="match status" value="1"/>
</dbReference>
<dbReference type="InterPro" id="IPR037185">
    <property type="entry name" value="EmrE-like"/>
</dbReference>
<dbReference type="PANTHER" id="PTHR32322">
    <property type="entry name" value="INNER MEMBRANE TRANSPORTER"/>
    <property type="match status" value="1"/>
</dbReference>
<dbReference type="RefSeq" id="WP_093330423.1">
    <property type="nucleotide sequence ID" value="NZ_AP027363.1"/>
</dbReference>
<feature type="domain" description="EamA" evidence="7">
    <location>
        <begin position="143"/>
        <end position="272"/>
    </location>
</feature>
<proteinExistence type="predicted"/>
<feature type="transmembrane region" description="Helical" evidence="5">
    <location>
        <begin position="228"/>
        <end position="249"/>
    </location>
</feature>
<dbReference type="SUPFAM" id="SSF103481">
    <property type="entry name" value="Multidrug resistance efflux transporter EmrE"/>
    <property type="match status" value="2"/>
</dbReference>
<keyword evidence="6" id="KW-0732">Signal</keyword>
<name>A0A1I0FYN6_THASX</name>
<organism evidence="8 9">
    <name type="scientific">Thalassotalea agarivorans</name>
    <name type="common">Thalassomonas agarivorans</name>
    <dbReference type="NCBI Taxonomy" id="349064"/>
    <lineage>
        <taxon>Bacteria</taxon>
        <taxon>Pseudomonadati</taxon>
        <taxon>Pseudomonadota</taxon>
        <taxon>Gammaproteobacteria</taxon>
        <taxon>Alteromonadales</taxon>
        <taxon>Colwelliaceae</taxon>
        <taxon>Thalassotalea</taxon>
    </lineage>
</organism>
<dbReference type="STRING" id="349064.SAMN05660429_02280"/>
<dbReference type="EMBL" id="FOHK01000010">
    <property type="protein sequence ID" value="SET63382.1"/>
    <property type="molecule type" value="Genomic_DNA"/>
</dbReference>
<feature type="transmembrane region" description="Helical" evidence="5">
    <location>
        <begin position="255"/>
        <end position="275"/>
    </location>
</feature>
<feature type="transmembrane region" description="Helical" evidence="5">
    <location>
        <begin position="89"/>
        <end position="108"/>
    </location>
</feature>
<dbReference type="Proteomes" id="UP000199308">
    <property type="component" value="Unassembled WGS sequence"/>
</dbReference>
<feature type="transmembrane region" description="Helical" evidence="5">
    <location>
        <begin position="172"/>
        <end position="194"/>
    </location>
</feature>
<evidence type="ECO:0000256" key="3">
    <source>
        <dbReference type="ARBA" id="ARBA00022989"/>
    </source>
</evidence>
<feature type="signal peptide" evidence="6">
    <location>
        <begin position="1"/>
        <end position="26"/>
    </location>
</feature>
<accession>A0A1I0FYN6</accession>
<evidence type="ECO:0000256" key="1">
    <source>
        <dbReference type="ARBA" id="ARBA00004141"/>
    </source>
</evidence>
<dbReference type="OrthoDB" id="321830at2"/>
<evidence type="ECO:0000256" key="6">
    <source>
        <dbReference type="SAM" id="SignalP"/>
    </source>
</evidence>
<evidence type="ECO:0000256" key="5">
    <source>
        <dbReference type="SAM" id="Phobius"/>
    </source>
</evidence>
<evidence type="ECO:0000313" key="9">
    <source>
        <dbReference type="Proteomes" id="UP000199308"/>
    </source>
</evidence>
<feature type="transmembrane region" description="Helical" evidence="5">
    <location>
        <begin position="139"/>
        <end position="160"/>
    </location>
</feature>
<keyword evidence="9" id="KW-1185">Reference proteome</keyword>
<evidence type="ECO:0000313" key="8">
    <source>
        <dbReference type="EMBL" id="SET63382.1"/>
    </source>
</evidence>
<feature type="transmembrane region" description="Helical" evidence="5">
    <location>
        <begin position="200"/>
        <end position="221"/>
    </location>
</feature>
<keyword evidence="3 5" id="KW-1133">Transmembrane helix</keyword>
<feature type="transmembrane region" description="Helical" evidence="5">
    <location>
        <begin position="65"/>
        <end position="83"/>
    </location>
</feature>
<feature type="domain" description="EamA" evidence="7">
    <location>
        <begin position="2"/>
        <end position="131"/>
    </location>
</feature>
<dbReference type="AlphaFoldDB" id="A0A1I0FYN6"/>
<feature type="chain" id="PRO_5011663634" evidence="6">
    <location>
        <begin position="27"/>
        <end position="290"/>
    </location>
</feature>
<sequence>MKTIMLTCLALLAFAANSVFCRLALAEGEIDAASFTVIRLVSGAFVLALILAASKSSKSRSKGSWLAAISLFAYAAAFTYAYLSLDTATGAVILFATVQITMIVISVIQGVRPSISQWLGISIALIGFVYLMLPGVSVPSYLGFSLMALSGVSWALYTVLGKGSKHPLSDTCFNFVRTLPIACLLLIVALNNGYVSLSGVMYAIASGALASGVGYTIWYIAIKGLSSIQAAVVQLLVPVLAGAGGIMFADEQLTYRLAISSALILFGILLVTLGANIKRQSGQGQVESAS</sequence>
<dbReference type="Pfam" id="PF00892">
    <property type="entry name" value="EamA"/>
    <property type="match status" value="2"/>
</dbReference>
<evidence type="ECO:0000256" key="2">
    <source>
        <dbReference type="ARBA" id="ARBA00022692"/>
    </source>
</evidence>
<keyword evidence="4 5" id="KW-0472">Membrane</keyword>
<evidence type="ECO:0000259" key="7">
    <source>
        <dbReference type="Pfam" id="PF00892"/>
    </source>
</evidence>
<reference evidence="8 9" key="1">
    <citation type="submission" date="2016-10" db="EMBL/GenBank/DDBJ databases">
        <authorList>
            <person name="de Groot N.N."/>
        </authorList>
    </citation>
    <scope>NUCLEOTIDE SEQUENCE [LARGE SCALE GENOMIC DNA]</scope>
    <source>
        <strain evidence="8 9">DSM 19706</strain>
    </source>
</reference>
<feature type="transmembrane region" description="Helical" evidence="5">
    <location>
        <begin position="115"/>
        <end position="133"/>
    </location>
</feature>
<dbReference type="GO" id="GO:0016020">
    <property type="term" value="C:membrane"/>
    <property type="evidence" value="ECO:0007669"/>
    <property type="project" value="UniProtKB-SubCell"/>
</dbReference>
<feature type="transmembrane region" description="Helical" evidence="5">
    <location>
        <begin position="36"/>
        <end position="53"/>
    </location>
</feature>
<evidence type="ECO:0000256" key="4">
    <source>
        <dbReference type="ARBA" id="ARBA00023136"/>
    </source>
</evidence>
<dbReference type="InterPro" id="IPR050638">
    <property type="entry name" value="AA-Vitamin_Transporters"/>
</dbReference>
<gene>
    <name evidence="8" type="ORF">SAMN05660429_02280</name>
</gene>
<dbReference type="InterPro" id="IPR000620">
    <property type="entry name" value="EamA_dom"/>
</dbReference>
<protein>
    <submittedName>
        <fullName evidence="8">Uncharacterized membrane protein</fullName>
    </submittedName>
</protein>
<keyword evidence="2 5" id="KW-0812">Transmembrane</keyword>
<comment type="subcellular location">
    <subcellularLocation>
        <location evidence="1">Membrane</location>
        <topology evidence="1">Multi-pass membrane protein</topology>
    </subcellularLocation>
</comment>